<dbReference type="InterPro" id="IPR006311">
    <property type="entry name" value="TAT_signal"/>
</dbReference>
<dbReference type="PROSITE" id="PS51318">
    <property type="entry name" value="TAT"/>
    <property type="match status" value="1"/>
</dbReference>
<keyword evidence="2" id="KW-1185">Reference proteome</keyword>
<protein>
    <submittedName>
        <fullName evidence="1">Uncharacterized protein</fullName>
    </submittedName>
</protein>
<organism evidence="1 2">
    <name type="scientific">Nocardioides malaquae</name>
    <dbReference type="NCBI Taxonomy" id="2773426"/>
    <lineage>
        <taxon>Bacteria</taxon>
        <taxon>Bacillati</taxon>
        <taxon>Actinomycetota</taxon>
        <taxon>Actinomycetes</taxon>
        <taxon>Propionibacteriales</taxon>
        <taxon>Nocardioidaceae</taxon>
        <taxon>Nocardioides</taxon>
    </lineage>
</organism>
<name>A0ABR9RS69_9ACTN</name>
<proteinExistence type="predicted"/>
<gene>
    <name evidence="1" type="ORF">IEQ44_07155</name>
</gene>
<dbReference type="RefSeq" id="WP_193637745.1">
    <property type="nucleotide sequence ID" value="NZ_JADCSA010000005.1"/>
</dbReference>
<sequence>MNPVREGQPSRRGLLAVILGGAAALTSAPAAQAESVEDVLDGGEP</sequence>
<dbReference type="Proteomes" id="UP000756387">
    <property type="component" value="Unassembled WGS sequence"/>
</dbReference>
<accession>A0ABR9RS69</accession>
<dbReference type="EMBL" id="JADCSA010000005">
    <property type="protein sequence ID" value="MBE7324427.1"/>
    <property type="molecule type" value="Genomic_DNA"/>
</dbReference>
<reference evidence="1 2" key="1">
    <citation type="submission" date="2020-10" db="EMBL/GenBank/DDBJ databases">
        <title>Nocardioides sp. isolated from sludge.</title>
        <authorList>
            <person name="Zhang X."/>
        </authorList>
    </citation>
    <scope>NUCLEOTIDE SEQUENCE [LARGE SCALE GENOMIC DNA]</scope>
    <source>
        <strain evidence="1 2">Y6</strain>
    </source>
</reference>
<evidence type="ECO:0000313" key="2">
    <source>
        <dbReference type="Proteomes" id="UP000756387"/>
    </source>
</evidence>
<comment type="caution">
    <text evidence="1">The sequence shown here is derived from an EMBL/GenBank/DDBJ whole genome shotgun (WGS) entry which is preliminary data.</text>
</comment>
<evidence type="ECO:0000313" key="1">
    <source>
        <dbReference type="EMBL" id="MBE7324427.1"/>
    </source>
</evidence>